<gene>
    <name evidence="2" type="ORF">NCTC5047_05091</name>
</gene>
<dbReference type="Proteomes" id="UP000254340">
    <property type="component" value="Unassembled WGS sequence"/>
</dbReference>
<reference evidence="2 3" key="1">
    <citation type="submission" date="2018-06" db="EMBL/GenBank/DDBJ databases">
        <authorList>
            <consortium name="Pathogen Informatics"/>
            <person name="Doyle S."/>
        </authorList>
    </citation>
    <scope>NUCLEOTIDE SEQUENCE [LARGE SCALE GENOMIC DNA]</scope>
    <source>
        <strain evidence="2 3">NCTC5047</strain>
    </source>
</reference>
<evidence type="ECO:0000256" key="1">
    <source>
        <dbReference type="SAM" id="Phobius"/>
    </source>
</evidence>
<accession>A0A377XQ85</accession>
<evidence type="ECO:0000313" key="2">
    <source>
        <dbReference type="EMBL" id="STT84061.1"/>
    </source>
</evidence>
<organism evidence="2 3">
    <name type="scientific">Klebsiella pneumoniae</name>
    <dbReference type="NCBI Taxonomy" id="573"/>
    <lineage>
        <taxon>Bacteria</taxon>
        <taxon>Pseudomonadati</taxon>
        <taxon>Pseudomonadota</taxon>
        <taxon>Gammaproteobacteria</taxon>
        <taxon>Enterobacterales</taxon>
        <taxon>Enterobacteriaceae</taxon>
        <taxon>Klebsiella/Raoultella group</taxon>
        <taxon>Klebsiella</taxon>
        <taxon>Klebsiella pneumoniae complex</taxon>
    </lineage>
</organism>
<feature type="transmembrane region" description="Helical" evidence="1">
    <location>
        <begin position="7"/>
        <end position="27"/>
    </location>
</feature>
<dbReference type="EMBL" id="UGLH01000006">
    <property type="protein sequence ID" value="STT84061.1"/>
    <property type="molecule type" value="Genomic_DNA"/>
</dbReference>
<protein>
    <submittedName>
        <fullName evidence="2">GPH family transporter</fullName>
    </submittedName>
</protein>
<name>A0A377XQ85_KLEPN</name>
<keyword evidence="1" id="KW-0812">Transmembrane</keyword>
<keyword evidence="1" id="KW-0472">Membrane</keyword>
<proteinExistence type="predicted"/>
<sequence>MLAVFSCAFYFFNPHATTLIMVLYFLLNILHQIPSPATLVANVRR</sequence>
<dbReference type="AlphaFoldDB" id="A0A377XQ85"/>
<keyword evidence="1" id="KW-1133">Transmembrane helix</keyword>
<evidence type="ECO:0000313" key="3">
    <source>
        <dbReference type="Proteomes" id="UP000254340"/>
    </source>
</evidence>